<proteinExistence type="inferred from homology"/>
<dbReference type="GO" id="GO:0030896">
    <property type="term" value="C:checkpoint clamp complex"/>
    <property type="evidence" value="ECO:0007669"/>
    <property type="project" value="InterPro"/>
</dbReference>
<name>A0A1V9X3P1_9ACAR</name>
<dbReference type="GO" id="GO:0044778">
    <property type="term" value="P:meiotic DNA integrity checkpoint signaling"/>
    <property type="evidence" value="ECO:0007669"/>
    <property type="project" value="TreeGrafter"/>
</dbReference>
<evidence type="ECO:0000256" key="3">
    <source>
        <dbReference type="ARBA" id="ARBA00023242"/>
    </source>
</evidence>
<dbReference type="Pfam" id="PF04005">
    <property type="entry name" value="Hus1"/>
    <property type="match status" value="1"/>
</dbReference>
<keyword evidence="5" id="KW-1185">Reference proteome</keyword>
<dbReference type="GO" id="GO:0031573">
    <property type="term" value="P:mitotic intra-S DNA damage checkpoint signaling"/>
    <property type="evidence" value="ECO:0007669"/>
    <property type="project" value="TreeGrafter"/>
</dbReference>
<evidence type="ECO:0000313" key="4">
    <source>
        <dbReference type="EMBL" id="OQR68104.1"/>
    </source>
</evidence>
<evidence type="ECO:0000256" key="1">
    <source>
        <dbReference type="ARBA" id="ARBA00004123"/>
    </source>
</evidence>
<comment type="similarity">
    <text evidence="2">Belongs to the HUS1 family.</text>
</comment>
<dbReference type="GO" id="GO:0006289">
    <property type="term" value="P:nucleotide-excision repair"/>
    <property type="evidence" value="ECO:0007669"/>
    <property type="project" value="TreeGrafter"/>
</dbReference>
<dbReference type="OrthoDB" id="10063861at2759"/>
<keyword evidence="3" id="KW-0539">Nucleus</keyword>
<dbReference type="Gene3D" id="3.70.10.10">
    <property type="match status" value="2"/>
</dbReference>
<dbReference type="InterPro" id="IPR016580">
    <property type="entry name" value="HUS1"/>
</dbReference>
<dbReference type="InterPro" id="IPR007150">
    <property type="entry name" value="HUS1/Mec3"/>
</dbReference>
<reference evidence="4 5" key="1">
    <citation type="journal article" date="2017" name="Gigascience">
        <title>Draft genome of the honey bee ectoparasitic mite, Tropilaelaps mercedesae, is shaped by the parasitic life history.</title>
        <authorList>
            <person name="Dong X."/>
            <person name="Armstrong S.D."/>
            <person name="Xia D."/>
            <person name="Makepeace B.L."/>
            <person name="Darby A.C."/>
            <person name="Kadowaki T."/>
        </authorList>
    </citation>
    <scope>NUCLEOTIDE SEQUENCE [LARGE SCALE GENOMIC DNA]</scope>
    <source>
        <strain evidence="4">Wuxi-XJTLU</strain>
    </source>
</reference>
<dbReference type="PIRSF" id="PIRSF011312">
    <property type="entry name" value="Cell_cycle_HUS1"/>
    <property type="match status" value="1"/>
</dbReference>
<sequence length="166" mass="18341">AVQMISKVAKEVDLQLLENALSLIAVESASKGGLQMKISIDGQELFSEYVMGGVSSERNEIHLEVPVGLLAEVLKHAASAQSFKVHVIPVADWMRVSEQDSMDAKIRSFQVHQFRMLVERIKCISNTCILSVIKKNDGDMELKASAEIPQQVRVATTFKEIQYPAG</sequence>
<dbReference type="PANTHER" id="PTHR12900">
    <property type="entry name" value="MITOTIC AND DNA DAMAGE CHECKPOINT PROTEIN HUS1"/>
    <property type="match status" value="1"/>
</dbReference>
<dbReference type="PANTHER" id="PTHR12900:SF0">
    <property type="entry name" value="CHECKPOINT PROTEIN"/>
    <property type="match status" value="1"/>
</dbReference>
<accession>A0A1V9X3P1</accession>
<comment type="subcellular location">
    <subcellularLocation>
        <location evidence="1">Nucleus</location>
    </subcellularLocation>
</comment>
<dbReference type="EMBL" id="MNPL01026061">
    <property type="protein sequence ID" value="OQR68104.1"/>
    <property type="molecule type" value="Genomic_DNA"/>
</dbReference>
<dbReference type="GO" id="GO:0000723">
    <property type="term" value="P:telomere maintenance"/>
    <property type="evidence" value="ECO:0007669"/>
    <property type="project" value="TreeGrafter"/>
</dbReference>
<dbReference type="GO" id="GO:0000724">
    <property type="term" value="P:double-strand break repair via homologous recombination"/>
    <property type="evidence" value="ECO:0007669"/>
    <property type="project" value="TreeGrafter"/>
</dbReference>
<feature type="non-terminal residue" evidence="4">
    <location>
        <position position="1"/>
    </location>
</feature>
<dbReference type="GO" id="GO:0033314">
    <property type="term" value="P:mitotic DNA replication checkpoint signaling"/>
    <property type="evidence" value="ECO:0007669"/>
    <property type="project" value="TreeGrafter"/>
</dbReference>
<dbReference type="Proteomes" id="UP000192247">
    <property type="component" value="Unassembled WGS sequence"/>
</dbReference>
<protein>
    <submittedName>
        <fullName evidence="4">Checkpoint protein HUS1-like</fullName>
    </submittedName>
</protein>
<comment type="caution">
    <text evidence="4">The sequence shown here is derived from an EMBL/GenBank/DDBJ whole genome shotgun (WGS) entry which is preliminary data.</text>
</comment>
<evidence type="ECO:0000256" key="2">
    <source>
        <dbReference type="ARBA" id="ARBA00005563"/>
    </source>
</evidence>
<dbReference type="STRING" id="418985.A0A1V9X3P1"/>
<organism evidence="4 5">
    <name type="scientific">Tropilaelaps mercedesae</name>
    <dbReference type="NCBI Taxonomy" id="418985"/>
    <lineage>
        <taxon>Eukaryota</taxon>
        <taxon>Metazoa</taxon>
        <taxon>Ecdysozoa</taxon>
        <taxon>Arthropoda</taxon>
        <taxon>Chelicerata</taxon>
        <taxon>Arachnida</taxon>
        <taxon>Acari</taxon>
        <taxon>Parasitiformes</taxon>
        <taxon>Mesostigmata</taxon>
        <taxon>Gamasina</taxon>
        <taxon>Dermanyssoidea</taxon>
        <taxon>Laelapidae</taxon>
        <taxon>Tropilaelaps</taxon>
    </lineage>
</organism>
<dbReference type="GO" id="GO:0005730">
    <property type="term" value="C:nucleolus"/>
    <property type="evidence" value="ECO:0007669"/>
    <property type="project" value="InterPro"/>
</dbReference>
<dbReference type="InParanoid" id="A0A1V9X3P1"/>
<dbReference type="GO" id="GO:0035861">
    <property type="term" value="C:site of double-strand break"/>
    <property type="evidence" value="ECO:0007669"/>
    <property type="project" value="TreeGrafter"/>
</dbReference>
<dbReference type="AlphaFoldDB" id="A0A1V9X3P1"/>
<evidence type="ECO:0000313" key="5">
    <source>
        <dbReference type="Proteomes" id="UP000192247"/>
    </source>
</evidence>
<gene>
    <name evidence="4" type="ORF">BIW11_13118</name>
</gene>